<keyword evidence="1" id="KW-1133">Transmembrane helix</keyword>
<evidence type="ECO:0000256" key="1">
    <source>
        <dbReference type="SAM" id="Phobius"/>
    </source>
</evidence>
<dbReference type="Proteomes" id="UP000603641">
    <property type="component" value="Unassembled WGS sequence"/>
</dbReference>
<evidence type="ECO:0000313" key="2">
    <source>
        <dbReference type="EMBL" id="MBD7964796.1"/>
    </source>
</evidence>
<keyword evidence="1" id="KW-0472">Membrane</keyword>
<gene>
    <name evidence="2" type="ORF">H9648_12100</name>
</gene>
<evidence type="ECO:0000313" key="3">
    <source>
        <dbReference type="Proteomes" id="UP000603641"/>
    </source>
</evidence>
<feature type="transmembrane region" description="Helical" evidence="1">
    <location>
        <begin position="50"/>
        <end position="71"/>
    </location>
</feature>
<accession>A0ABR8SMU9</accession>
<organism evidence="2 3">
    <name type="scientific">Fictibacillus norfolkensis</name>
    <dbReference type="NCBI Taxonomy" id="2762233"/>
    <lineage>
        <taxon>Bacteria</taxon>
        <taxon>Bacillati</taxon>
        <taxon>Bacillota</taxon>
        <taxon>Bacilli</taxon>
        <taxon>Bacillales</taxon>
        <taxon>Fictibacillaceae</taxon>
        <taxon>Fictibacillus</taxon>
    </lineage>
</organism>
<protein>
    <submittedName>
        <fullName evidence="2">Uncharacterized protein</fullName>
    </submittedName>
</protein>
<dbReference type="EMBL" id="JACSQM010000004">
    <property type="protein sequence ID" value="MBD7964796.1"/>
    <property type="molecule type" value="Genomic_DNA"/>
</dbReference>
<keyword evidence="3" id="KW-1185">Reference proteome</keyword>
<dbReference type="RefSeq" id="WP_191754049.1">
    <property type="nucleotide sequence ID" value="NZ_JACSQM010000004.1"/>
</dbReference>
<reference evidence="2 3" key="1">
    <citation type="submission" date="2020-08" db="EMBL/GenBank/DDBJ databases">
        <title>A Genomic Blueprint of the Chicken Gut Microbiome.</title>
        <authorList>
            <person name="Gilroy R."/>
            <person name="Ravi A."/>
            <person name="Getino M."/>
            <person name="Pursley I."/>
            <person name="Horton D.L."/>
            <person name="Alikhan N.-F."/>
            <person name="Baker D."/>
            <person name="Gharbi K."/>
            <person name="Hall N."/>
            <person name="Watson M."/>
            <person name="Adriaenssens E.M."/>
            <person name="Foster-Nyarko E."/>
            <person name="Jarju S."/>
            <person name="Secka A."/>
            <person name="Antonio M."/>
            <person name="Oren A."/>
            <person name="Chaudhuri R."/>
            <person name="La Ragione R.M."/>
            <person name="Hildebrand F."/>
            <person name="Pallen M.J."/>
        </authorList>
    </citation>
    <scope>NUCLEOTIDE SEQUENCE [LARGE SCALE GENOMIC DNA]</scope>
    <source>
        <strain evidence="2 3">Sa2CUA10</strain>
    </source>
</reference>
<feature type="transmembrane region" description="Helical" evidence="1">
    <location>
        <begin position="12"/>
        <end position="30"/>
    </location>
</feature>
<name>A0ABR8SMU9_9BACL</name>
<sequence>MELSLPESVKKYYWYLFPITMILMTLNAAFYGNELQYFGYYELEDLGRIIFILLIKAFESALITILLIWLYTKMKSGYKNP</sequence>
<proteinExistence type="predicted"/>
<keyword evidence="1" id="KW-0812">Transmembrane</keyword>
<comment type="caution">
    <text evidence="2">The sequence shown here is derived from an EMBL/GenBank/DDBJ whole genome shotgun (WGS) entry which is preliminary data.</text>
</comment>